<feature type="compositionally biased region" description="Basic residues" evidence="1">
    <location>
        <begin position="1"/>
        <end position="10"/>
    </location>
</feature>
<accession>A0A3P6F0A8</accession>
<reference evidence="2" key="1">
    <citation type="submission" date="2018-11" db="EMBL/GenBank/DDBJ databases">
        <authorList>
            <consortium name="Genoscope - CEA"/>
            <person name="William W."/>
        </authorList>
    </citation>
    <scope>NUCLEOTIDE SEQUENCE</scope>
</reference>
<sequence length="99" mass="10876">MSPKKKRRNALRGSSKMARLQTASKPPASVHLLKKKSQIAGAECSVAEIVTEVAIESVLPCISEVEVTIQEGIFFRGYGLLCSFVGVPFDIDGFYSHYR</sequence>
<protein>
    <submittedName>
        <fullName evidence="2">Uncharacterized protein</fullName>
    </submittedName>
</protein>
<dbReference type="EMBL" id="LR031877">
    <property type="protein sequence ID" value="VDD43276.1"/>
    <property type="molecule type" value="Genomic_DNA"/>
</dbReference>
<evidence type="ECO:0000256" key="1">
    <source>
        <dbReference type="SAM" id="MobiDB-lite"/>
    </source>
</evidence>
<proteinExistence type="predicted"/>
<name>A0A3P6F0A8_BRAOL</name>
<feature type="region of interest" description="Disordered" evidence="1">
    <location>
        <begin position="1"/>
        <end position="29"/>
    </location>
</feature>
<organism evidence="2">
    <name type="scientific">Brassica oleracea</name>
    <name type="common">Wild cabbage</name>
    <dbReference type="NCBI Taxonomy" id="3712"/>
    <lineage>
        <taxon>Eukaryota</taxon>
        <taxon>Viridiplantae</taxon>
        <taxon>Streptophyta</taxon>
        <taxon>Embryophyta</taxon>
        <taxon>Tracheophyta</taxon>
        <taxon>Spermatophyta</taxon>
        <taxon>Magnoliopsida</taxon>
        <taxon>eudicotyledons</taxon>
        <taxon>Gunneridae</taxon>
        <taxon>Pentapetalae</taxon>
        <taxon>rosids</taxon>
        <taxon>malvids</taxon>
        <taxon>Brassicales</taxon>
        <taxon>Brassicaceae</taxon>
        <taxon>Brassiceae</taxon>
        <taxon>Brassica</taxon>
    </lineage>
</organism>
<gene>
    <name evidence="2" type="ORF">BOLC5T30823H</name>
</gene>
<dbReference type="AlphaFoldDB" id="A0A3P6F0A8"/>
<evidence type="ECO:0000313" key="2">
    <source>
        <dbReference type="EMBL" id="VDD43276.1"/>
    </source>
</evidence>